<dbReference type="InterPro" id="IPR026444">
    <property type="entry name" value="Secre_tail"/>
</dbReference>
<reference evidence="7" key="1">
    <citation type="journal article" date="2019" name="Int. J. Syst. Evol. Microbiol.">
        <title>The Global Catalogue of Microorganisms (GCM) 10K type strain sequencing project: providing services to taxonomists for standard genome sequencing and annotation.</title>
        <authorList>
            <consortium name="The Broad Institute Genomics Platform"/>
            <consortium name="The Broad Institute Genome Sequencing Center for Infectious Disease"/>
            <person name="Wu L."/>
            <person name="Ma J."/>
        </authorList>
    </citation>
    <scope>NUCLEOTIDE SEQUENCE [LARGE SCALE GENOMIC DNA]</scope>
    <source>
        <strain evidence="7">KCTC 42423</strain>
    </source>
</reference>
<dbReference type="PANTHER" id="PTHR23282">
    <property type="entry name" value="APICAL ENDOSOMAL GLYCOPROTEIN PRECURSOR"/>
    <property type="match status" value="1"/>
</dbReference>
<dbReference type="RefSeq" id="WP_378254715.1">
    <property type="nucleotide sequence ID" value="NZ_JBHSJV010000001.1"/>
</dbReference>
<dbReference type="Gene3D" id="2.60.40.10">
    <property type="entry name" value="Immunoglobulins"/>
    <property type="match status" value="2"/>
</dbReference>
<dbReference type="Gene3D" id="2.60.120.200">
    <property type="match status" value="1"/>
</dbReference>
<dbReference type="InterPro" id="IPR003961">
    <property type="entry name" value="FN3_dom"/>
</dbReference>
<protein>
    <submittedName>
        <fullName evidence="6">Reprolysin-like metallopeptidase</fullName>
    </submittedName>
</protein>
<dbReference type="CDD" id="cd06263">
    <property type="entry name" value="MAM"/>
    <property type="match status" value="1"/>
</dbReference>
<sequence>MKTHFLWLACLFFIGISYSQTNNYWTPATISKSNIVQPSKKELSNNTILGLNLEGIKKALQKAPLKSKTTASSLTIQFPDKNGELKTYRIFERTVLHPELAKEFPDIKSYTGINVNDKATLIHFSIASDGFHGMITSPNKIATYIDPYTKNNASYVLYSKSDLSARSNFACAVEDQVSTKQVSNPLLKNANDGKLRTYRLAIACTGEYSQFHLNNQGVPSSASDATKKAAVLSAMNTTMTRVNGIYERDLGVTMQLVPNNTKIIYLNASTDGLSNNNAGALIGESQRVCDREIGSSNYDIGHTFSTGGGGLAGLGVVCRNGSKGRGITGSSNPISDPYDIDYVAHEIGHQFGANHTFNNACGGNRNSSTAMEPGSGNTIMSYAGICSPNVRNNSDDHFHAISIQEMWNHVSSTSCAVSSNTGNNAPTANAGANYTIPKSTPFILKGSATDADGDALTYNWEQMDNQIATMPPNSSSSSGPAFRSYPSSSSPDRYMPKLSTVIGGSTSSTWEVVPSVARTMKFRLTVRDNHAGGGNSASDNMTVSVSGNAGPFVINSPNTNVSWSANSSQTVTWNVAGTTANGINAANVDILLSTDGGNTYPITLASNVTNDGSHTITVPNNQGSQNRIMVRGSNHIFYDISNANFTITGGGSGDTQAPSTPTALAASNATQTTIDLNWTASTDNVGVTGYDVYAGNTMIGTATATSYTATGLTPDTSYTFKVKAKDAAGNMSQFSNTATLSTLPGTGGDGCTNGISSFPYKQGFENTIGNWIQSTNDNLNWTVDANGTPSRNTGPSNAAQGTYYLYIEASGSGFPRKRAIITSPCLDLTNINQASFAFKYHMYGASSMGSLHLEISKDGGTTWTSIWNKSGNQGNSWKSATIDLGSYIGSGVQLRFNGLTGNTWQSDIAIDDVVLSSNTTDPTCTDVNLTIKLDNYPRETSWEIKDTNNQTVASGGPYTSEPRGATVTATKCLAAGSYTFTIKDTYGDGICCSYGNGNYKLTAGTTTLASGGQFAGSESTTFTIGNFAKGVEVDSFETTTQNSLELFPNPIKGNEMLTVIHSGKKASFILRDIVGRTIKKGTINNNTISFKEVNSGAYLLSLIIDEKHSTHRVIKK</sequence>
<evidence type="ECO:0000256" key="1">
    <source>
        <dbReference type="ARBA" id="ARBA00022729"/>
    </source>
</evidence>
<feature type="region of interest" description="Disordered" evidence="2">
    <location>
        <begin position="469"/>
        <end position="490"/>
    </location>
</feature>
<dbReference type="SMART" id="SM00137">
    <property type="entry name" value="MAM"/>
    <property type="match status" value="1"/>
</dbReference>
<dbReference type="EMBL" id="JBHULX010000039">
    <property type="protein sequence ID" value="MFD2592662.1"/>
    <property type="molecule type" value="Genomic_DNA"/>
</dbReference>
<accession>A0ABW5NC70</accession>
<dbReference type="InterPro" id="IPR000998">
    <property type="entry name" value="MAM_dom"/>
</dbReference>
<keyword evidence="7" id="KW-1185">Reference proteome</keyword>
<dbReference type="InterPro" id="IPR036116">
    <property type="entry name" value="FN3_sf"/>
</dbReference>
<dbReference type="SUPFAM" id="SSF49265">
    <property type="entry name" value="Fibronectin type III"/>
    <property type="match status" value="1"/>
</dbReference>
<feature type="chain" id="PRO_5046282965" evidence="3">
    <location>
        <begin position="22"/>
        <end position="1116"/>
    </location>
</feature>
<feature type="compositionally biased region" description="Low complexity" evidence="2">
    <location>
        <begin position="471"/>
        <end position="490"/>
    </location>
</feature>
<dbReference type="Pfam" id="PF00041">
    <property type="entry name" value="fn3"/>
    <property type="match status" value="1"/>
</dbReference>
<dbReference type="SUPFAM" id="SSF55486">
    <property type="entry name" value="Metalloproteases ('zincins'), catalytic domain"/>
    <property type="match status" value="1"/>
</dbReference>
<dbReference type="InterPro" id="IPR024079">
    <property type="entry name" value="MetalloPept_cat_dom_sf"/>
</dbReference>
<dbReference type="SUPFAM" id="SSF49899">
    <property type="entry name" value="Concanavalin A-like lectins/glucanases"/>
    <property type="match status" value="1"/>
</dbReference>
<dbReference type="SMART" id="SM00060">
    <property type="entry name" value="FN3"/>
    <property type="match status" value="1"/>
</dbReference>
<evidence type="ECO:0000313" key="6">
    <source>
        <dbReference type="EMBL" id="MFD2592662.1"/>
    </source>
</evidence>
<dbReference type="PANTHER" id="PTHR23282:SF101">
    <property type="entry name" value="MAM DOMAIN-CONTAINING PROTEIN"/>
    <property type="match status" value="1"/>
</dbReference>
<dbReference type="NCBIfam" id="TIGR04183">
    <property type="entry name" value="Por_Secre_tail"/>
    <property type="match status" value="1"/>
</dbReference>
<dbReference type="PROSITE" id="PS50853">
    <property type="entry name" value="FN3"/>
    <property type="match status" value="1"/>
</dbReference>
<name>A0ABW5NC70_9FLAO</name>
<gene>
    <name evidence="6" type="ORF">ACFSTE_17635</name>
</gene>
<evidence type="ECO:0000313" key="7">
    <source>
        <dbReference type="Proteomes" id="UP001597459"/>
    </source>
</evidence>
<dbReference type="Pfam" id="PF13583">
    <property type="entry name" value="Reprolysin_4"/>
    <property type="match status" value="1"/>
</dbReference>
<evidence type="ECO:0000256" key="2">
    <source>
        <dbReference type="SAM" id="MobiDB-lite"/>
    </source>
</evidence>
<evidence type="ECO:0000259" key="4">
    <source>
        <dbReference type="PROSITE" id="PS50060"/>
    </source>
</evidence>
<dbReference type="InterPro" id="IPR051560">
    <property type="entry name" value="MAM_domain-containing"/>
</dbReference>
<evidence type="ECO:0000256" key="3">
    <source>
        <dbReference type="SAM" id="SignalP"/>
    </source>
</evidence>
<proteinExistence type="predicted"/>
<dbReference type="Proteomes" id="UP001597459">
    <property type="component" value="Unassembled WGS sequence"/>
</dbReference>
<feature type="signal peptide" evidence="3">
    <location>
        <begin position="1"/>
        <end position="21"/>
    </location>
</feature>
<keyword evidence="1 3" id="KW-0732">Signal</keyword>
<comment type="caution">
    <text evidence="6">The sequence shown here is derived from an EMBL/GenBank/DDBJ whole genome shotgun (WGS) entry which is preliminary data.</text>
</comment>
<organism evidence="6 7">
    <name type="scientific">Aquimarina hainanensis</name>
    <dbReference type="NCBI Taxonomy" id="1578017"/>
    <lineage>
        <taxon>Bacteria</taxon>
        <taxon>Pseudomonadati</taxon>
        <taxon>Bacteroidota</taxon>
        <taxon>Flavobacteriia</taxon>
        <taxon>Flavobacteriales</taxon>
        <taxon>Flavobacteriaceae</taxon>
        <taxon>Aquimarina</taxon>
    </lineage>
</organism>
<dbReference type="Pfam" id="PF00629">
    <property type="entry name" value="MAM"/>
    <property type="match status" value="1"/>
</dbReference>
<feature type="domain" description="Fibronectin type-III" evidence="5">
    <location>
        <begin position="657"/>
        <end position="745"/>
    </location>
</feature>
<feature type="domain" description="MAM" evidence="4">
    <location>
        <begin position="764"/>
        <end position="926"/>
    </location>
</feature>
<evidence type="ECO:0000259" key="5">
    <source>
        <dbReference type="PROSITE" id="PS50853"/>
    </source>
</evidence>
<dbReference type="CDD" id="cd00063">
    <property type="entry name" value="FN3"/>
    <property type="match status" value="1"/>
</dbReference>
<dbReference type="InterPro" id="IPR013783">
    <property type="entry name" value="Ig-like_fold"/>
</dbReference>
<dbReference type="Gene3D" id="3.40.390.10">
    <property type="entry name" value="Collagenase (Catalytic Domain)"/>
    <property type="match status" value="1"/>
</dbReference>
<dbReference type="PROSITE" id="PS50060">
    <property type="entry name" value="MAM_2"/>
    <property type="match status" value="1"/>
</dbReference>
<dbReference type="InterPro" id="IPR013320">
    <property type="entry name" value="ConA-like_dom_sf"/>
</dbReference>